<comment type="cofactor">
    <cofactor evidence="1 7">
        <name>heme</name>
        <dbReference type="ChEBI" id="CHEBI:30413"/>
    </cofactor>
</comment>
<dbReference type="PRINTS" id="PR00463">
    <property type="entry name" value="EP450I"/>
</dbReference>
<dbReference type="OrthoDB" id="1844152at2759"/>
<dbReference type="EMBL" id="CP069023">
    <property type="protein sequence ID" value="QRC90787.1"/>
    <property type="molecule type" value="Genomic_DNA"/>
</dbReference>
<keyword evidence="10" id="KW-1185">Reference proteome</keyword>
<dbReference type="GO" id="GO:0004497">
    <property type="term" value="F:monooxygenase activity"/>
    <property type="evidence" value="ECO:0007669"/>
    <property type="project" value="UniProtKB-KW"/>
</dbReference>
<dbReference type="GO" id="GO:0005506">
    <property type="term" value="F:iron ion binding"/>
    <property type="evidence" value="ECO:0007669"/>
    <property type="project" value="InterPro"/>
</dbReference>
<evidence type="ECO:0000256" key="1">
    <source>
        <dbReference type="ARBA" id="ARBA00001971"/>
    </source>
</evidence>
<dbReference type="InterPro" id="IPR002401">
    <property type="entry name" value="Cyt_P450_E_grp-I"/>
</dbReference>
<evidence type="ECO:0000256" key="8">
    <source>
        <dbReference type="SAM" id="Phobius"/>
    </source>
</evidence>
<feature type="transmembrane region" description="Helical" evidence="8">
    <location>
        <begin position="291"/>
        <end position="308"/>
    </location>
</feature>
<organism evidence="9 10">
    <name type="scientific">Phaeosphaeria nodorum (strain SN15 / ATCC MYA-4574 / FGSC 10173)</name>
    <name type="common">Glume blotch fungus</name>
    <name type="synonym">Parastagonospora nodorum</name>
    <dbReference type="NCBI Taxonomy" id="321614"/>
    <lineage>
        <taxon>Eukaryota</taxon>
        <taxon>Fungi</taxon>
        <taxon>Dikarya</taxon>
        <taxon>Ascomycota</taxon>
        <taxon>Pezizomycotina</taxon>
        <taxon>Dothideomycetes</taxon>
        <taxon>Pleosporomycetidae</taxon>
        <taxon>Pleosporales</taxon>
        <taxon>Pleosporineae</taxon>
        <taxon>Phaeosphaeriaceae</taxon>
        <taxon>Parastagonospora</taxon>
    </lineage>
</organism>
<dbReference type="OMA" id="KMTPLAN"/>
<keyword evidence="4" id="KW-0560">Oxidoreductase</keyword>
<keyword evidence="8" id="KW-0812">Transmembrane</keyword>
<protein>
    <submittedName>
        <fullName evidence="9">Cytochrome P450 monooxygenase phmB</fullName>
    </submittedName>
</protein>
<evidence type="ECO:0000256" key="7">
    <source>
        <dbReference type="PIRSR" id="PIRSR602401-1"/>
    </source>
</evidence>
<dbReference type="InterPro" id="IPR001128">
    <property type="entry name" value="Cyt_P450"/>
</dbReference>
<dbReference type="Proteomes" id="UP000663193">
    <property type="component" value="Chromosome 1"/>
</dbReference>
<dbReference type="InterPro" id="IPR036396">
    <property type="entry name" value="Cyt_P450_sf"/>
</dbReference>
<evidence type="ECO:0000313" key="9">
    <source>
        <dbReference type="EMBL" id="QRC90787.1"/>
    </source>
</evidence>
<keyword evidence="5 7" id="KW-0408">Iron</keyword>
<keyword evidence="8" id="KW-0472">Membrane</keyword>
<dbReference type="GO" id="GO:0020037">
    <property type="term" value="F:heme binding"/>
    <property type="evidence" value="ECO:0007669"/>
    <property type="project" value="InterPro"/>
</dbReference>
<evidence type="ECO:0000256" key="4">
    <source>
        <dbReference type="ARBA" id="ARBA00023002"/>
    </source>
</evidence>
<dbReference type="SMR" id="A0A7U2EQL7"/>
<name>A0A7U2EQL7_PHANO</name>
<comment type="similarity">
    <text evidence="2">Belongs to the cytochrome P450 family.</text>
</comment>
<evidence type="ECO:0000313" key="10">
    <source>
        <dbReference type="Proteomes" id="UP000663193"/>
    </source>
</evidence>
<keyword evidence="6 9" id="KW-0503">Monooxygenase</keyword>
<gene>
    <name evidence="9" type="ORF">JI435_003060</name>
</gene>
<dbReference type="KEGG" id="pno:SNOG_00306"/>
<feature type="transmembrane region" description="Helical" evidence="8">
    <location>
        <begin position="107"/>
        <end position="127"/>
    </location>
</feature>
<evidence type="ECO:0000256" key="2">
    <source>
        <dbReference type="ARBA" id="ARBA00010617"/>
    </source>
</evidence>
<proteinExistence type="inferred from homology"/>
<sequence length="598" mass="68056">MAFPGVRRGLGELIGLRKSDAWYSTEDPRFGLTCRITASTRKLASCTSPWQYADIIQFIASTTITTIMLESLIEQWQIMRQAFAPMRLSRWQLVKLLAAQIHRDNPVAAKIAALLFVAGLFWAVSVLTRPKRLDKKLGLPLIGGSRTLKKDFATVIERGRQMYPDQPFIVNSSGKPFVVYPPSNFDEIKRLSEEEASAQDFFYDATHGYWTSVGTETPALWKTIGIDLARAGAPVVSTKQKDARTAFDRYVGYCPDEKSFNVFDVMMKVVALTNGASFVGREVAGGRWHELVAQLPMTVYFAVIFLTWTPRLFRPFLEPLFFLPHFKVQRDMRRILEPIIKQDLDEWSKTDDKKEQLKVKEGQRLPYHKWLISRYGPGEATPRQLATDQIVTAFESTISTALTIYYILFQLASRPELQDELRQEIADNTTDGQLPSTSLTELRKMDSVMRESFRVNPFALFSLYRITRKPLQLSTGPKLPAGTIFCVDVHHINNSSALFPAPTRYDPHRFLNKREQPGAEHRHQFVSTGPMDPNFGDGTQACPGRFWANNTIKVCLVHVLTRYRLKLKEGHTRPQPVCMPNGSWVPDLKAEVIFQSLD</sequence>
<dbReference type="PANTHER" id="PTHR46206">
    <property type="entry name" value="CYTOCHROME P450"/>
    <property type="match status" value="1"/>
</dbReference>
<feature type="binding site" description="axial binding residue" evidence="7">
    <location>
        <position position="542"/>
    </location>
    <ligand>
        <name>heme</name>
        <dbReference type="ChEBI" id="CHEBI:30413"/>
    </ligand>
    <ligandPart>
        <name>Fe</name>
        <dbReference type="ChEBI" id="CHEBI:18248"/>
    </ligandPart>
</feature>
<evidence type="ECO:0000256" key="6">
    <source>
        <dbReference type="ARBA" id="ARBA00023033"/>
    </source>
</evidence>
<dbReference type="VEuPathDB" id="FungiDB:JI435_003060"/>
<reference evidence="10" key="1">
    <citation type="journal article" date="2021" name="BMC Genomics">
        <title>Chromosome-level genome assembly and manually-curated proteome of model necrotroph Parastagonospora nodorum Sn15 reveals a genome-wide trove of candidate effector homologs, and redundancy of virulence-related functions within an accessory chromosome.</title>
        <authorList>
            <person name="Bertazzoni S."/>
            <person name="Jones D.A.B."/>
            <person name="Phan H.T."/>
            <person name="Tan K.-C."/>
            <person name="Hane J.K."/>
        </authorList>
    </citation>
    <scope>NUCLEOTIDE SEQUENCE [LARGE SCALE GENOMIC DNA]</scope>
    <source>
        <strain evidence="10">SN15 / ATCC MYA-4574 / FGSC 10173)</strain>
    </source>
</reference>
<dbReference type="Pfam" id="PF00067">
    <property type="entry name" value="p450"/>
    <property type="match status" value="1"/>
</dbReference>
<dbReference type="RefSeq" id="XP_001790996.1">
    <property type="nucleotide sequence ID" value="XM_001790944.1"/>
</dbReference>
<dbReference type="CDD" id="cd11041">
    <property type="entry name" value="CYP503A1-like"/>
    <property type="match status" value="1"/>
</dbReference>
<dbReference type="AlphaFoldDB" id="A0A7U2EQL7"/>
<evidence type="ECO:0000256" key="3">
    <source>
        <dbReference type="ARBA" id="ARBA00022723"/>
    </source>
</evidence>
<evidence type="ECO:0000256" key="5">
    <source>
        <dbReference type="ARBA" id="ARBA00023004"/>
    </source>
</evidence>
<dbReference type="PANTHER" id="PTHR46206:SF6">
    <property type="entry name" value="CYTOCHROME P450 MONOOXYGENASE AN1598-RELATED"/>
    <property type="match status" value="1"/>
</dbReference>
<accession>A0A7U2EQL7</accession>
<dbReference type="Gene3D" id="1.10.630.10">
    <property type="entry name" value="Cytochrome P450"/>
    <property type="match status" value="1"/>
</dbReference>
<keyword evidence="8" id="KW-1133">Transmembrane helix</keyword>
<dbReference type="GO" id="GO:0016705">
    <property type="term" value="F:oxidoreductase activity, acting on paired donors, with incorporation or reduction of molecular oxygen"/>
    <property type="evidence" value="ECO:0007669"/>
    <property type="project" value="InterPro"/>
</dbReference>
<keyword evidence="3 7" id="KW-0479">Metal-binding</keyword>
<dbReference type="SUPFAM" id="SSF48264">
    <property type="entry name" value="Cytochrome P450"/>
    <property type="match status" value="1"/>
</dbReference>
<keyword evidence="7" id="KW-0349">Heme</keyword>